<name>A0ABX3ASH5_ALILO</name>
<protein>
    <recommendedName>
        <fullName evidence="3">N-acetyltransferase domain-containing protein</fullName>
    </recommendedName>
</protein>
<evidence type="ECO:0000313" key="2">
    <source>
        <dbReference type="Proteomes" id="UP000095059"/>
    </source>
</evidence>
<organism evidence="1 2">
    <name type="scientific">Aliivibrio logei 5S-186</name>
    <dbReference type="NCBI Taxonomy" id="626086"/>
    <lineage>
        <taxon>Bacteria</taxon>
        <taxon>Pseudomonadati</taxon>
        <taxon>Pseudomonadota</taxon>
        <taxon>Gammaproteobacteria</taxon>
        <taxon>Vibrionales</taxon>
        <taxon>Vibrionaceae</taxon>
        <taxon>Aliivibrio</taxon>
    </lineage>
</organism>
<comment type="caution">
    <text evidence="1">The sequence shown here is derived from an EMBL/GenBank/DDBJ whole genome shotgun (WGS) entry which is preliminary data.</text>
</comment>
<dbReference type="RefSeq" id="WP_017022971.1">
    <property type="nucleotide sequence ID" value="NZ_AJYJ02000123.1"/>
</dbReference>
<dbReference type="SUPFAM" id="SSF55729">
    <property type="entry name" value="Acyl-CoA N-acyltransferases (Nat)"/>
    <property type="match status" value="1"/>
</dbReference>
<proteinExistence type="predicted"/>
<accession>A0ABX3ASH5</accession>
<dbReference type="InterPro" id="IPR016181">
    <property type="entry name" value="Acyl_CoA_acyltransferase"/>
</dbReference>
<evidence type="ECO:0000313" key="1">
    <source>
        <dbReference type="EMBL" id="OEF10833.1"/>
    </source>
</evidence>
<dbReference type="Gene3D" id="3.40.630.30">
    <property type="match status" value="1"/>
</dbReference>
<dbReference type="CDD" id="cd04301">
    <property type="entry name" value="NAT_SF"/>
    <property type="match status" value="1"/>
</dbReference>
<dbReference type="Proteomes" id="UP000095059">
    <property type="component" value="Unassembled WGS sequence"/>
</dbReference>
<reference evidence="1 2" key="1">
    <citation type="journal article" date="2012" name="Science">
        <title>Ecological populations of bacteria act as socially cohesive units of antibiotic production and resistance.</title>
        <authorList>
            <person name="Cordero O.X."/>
            <person name="Wildschutte H."/>
            <person name="Kirkup B."/>
            <person name="Proehl S."/>
            <person name="Ngo L."/>
            <person name="Hussain F."/>
            <person name="Le Roux F."/>
            <person name="Mincer T."/>
            <person name="Polz M.F."/>
        </authorList>
    </citation>
    <scope>NUCLEOTIDE SEQUENCE [LARGE SCALE GENOMIC DNA]</scope>
    <source>
        <strain evidence="1 2">5S-186</strain>
    </source>
</reference>
<dbReference type="EMBL" id="AJYJ02000123">
    <property type="protein sequence ID" value="OEF10833.1"/>
    <property type="molecule type" value="Genomic_DNA"/>
</dbReference>
<gene>
    <name evidence="1" type="ORF">A1Q5_01510</name>
</gene>
<sequence>MKTIADIKRILAKGNLTTVANKQLSSGIISDEQGNDCQFKIIHGWDSTIAALCDSSWGKFNMRILDYIYQAPISDKEKETLLETSQFEDHHWSWEKKHQCLYSEQYDWFFYTIDDIPQAACVVYHPKQSIKSNKNIFYIEFLAVAPWNRPNHIESQKFKGIGSSLLKNVIEYAKNQLGLIDGFSLHALPKAEGYYNKIGMIRFTQYDKGPLGYFEMPEQEQLSFLEAQ</sequence>
<evidence type="ECO:0008006" key="3">
    <source>
        <dbReference type="Google" id="ProtNLM"/>
    </source>
</evidence>
<keyword evidence="2" id="KW-1185">Reference proteome</keyword>